<dbReference type="Pfam" id="PF01609">
    <property type="entry name" value="DDE_Tnp_1"/>
    <property type="match status" value="1"/>
</dbReference>
<evidence type="ECO:0000313" key="2">
    <source>
        <dbReference type="EMBL" id="CAH9061221.1"/>
    </source>
</evidence>
<evidence type="ECO:0000313" key="3">
    <source>
        <dbReference type="Proteomes" id="UP001152447"/>
    </source>
</evidence>
<dbReference type="PANTHER" id="PTHR30298:SF0">
    <property type="entry name" value="PROTEIN YBFL-RELATED"/>
    <property type="match status" value="1"/>
</dbReference>
<feature type="domain" description="Transposase IS4-like" evidence="1">
    <location>
        <begin position="13"/>
        <end position="104"/>
    </location>
</feature>
<dbReference type="GO" id="GO:0006313">
    <property type="term" value="P:DNA transposition"/>
    <property type="evidence" value="ECO:0007669"/>
    <property type="project" value="InterPro"/>
</dbReference>
<dbReference type="Proteomes" id="UP001152447">
    <property type="component" value="Unassembled WGS sequence"/>
</dbReference>
<dbReference type="InterPro" id="IPR047647">
    <property type="entry name" value="ISAs1_transpos"/>
</dbReference>
<name>A0A9W4R058_PSEHA</name>
<organism evidence="2 3">
    <name type="scientific">Pseudoalteromonas haloplanktis</name>
    <name type="common">Alteromonas haloplanktis</name>
    <dbReference type="NCBI Taxonomy" id="228"/>
    <lineage>
        <taxon>Bacteria</taxon>
        <taxon>Pseudomonadati</taxon>
        <taxon>Pseudomonadota</taxon>
        <taxon>Gammaproteobacteria</taxon>
        <taxon>Alteromonadales</taxon>
        <taxon>Pseudoalteromonadaceae</taxon>
        <taxon>Pseudoalteromonas</taxon>
    </lineage>
</organism>
<dbReference type="InterPro" id="IPR051698">
    <property type="entry name" value="Transposase_11-like"/>
</dbReference>
<accession>A0A9W4R058</accession>
<dbReference type="PANTHER" id="PTHR30298">
    <property type="entry name" value="H REPEAT-ASSOCIATED PREDICTED TRANSPOSASE"/>
    <property type="match status" value="1"/>
</dbReference>
<dbReference type="GO" id="GO:0003677">
    <property type="term" value="F:DNA binding"/>
    <property type="evidence" value="ECO:0007669"/>
    <property type="project" value="InterPro"/>
</dbReference>
<dbReference type="AlphaFoldDB" id="A0A9W4R058"/>
<keyword evidence="3" id="KW-1185">Reference proteome</keyword>
<dbReference type="NCBIfam" id="NF033564">
    <property type="entry name" value="transpos_ISAs1"/>
    <property type="match status" value="1"/>
</dbReference>
<proteinExistence type="predicted"/>
<comment type="caution">
    <text evidence="2">The sequence shown here is derived from an EMBL/GenBank/DDBJ whole genome shotgun (WGS) entry which is preliminary data.</text>
</comment>
<dbReference type="GO" id="GO:0004803">
    <property type="term" value="F:transposase activity"/>
    <property type="evidence" value="ECO:0007669"/>
    <property type="project" value="InterPro"/>
</dbReference>
<sequence length="117" mass="13008">MLKLPNELSIVHVEVLHQDKKSNEITTLPTLLELLEIKGCLVTIDAMGCQKSIAEKIVSKEADYLLAVKANHKGLLSQIEGALIPEIIRKRLKGFCLMKQIIKKTERSLGVVQCAMT</sequence>
<dbReference type="InterPro" id="IPR002559">
    <property type="entry name" value="Transposase_11"/>
</dbReference>
<dbReference type="EMBL" id="CAMAPB010000036">
    <property type="protein sequence ID" value="CAH9061221.1"/>
    <property type="molecule type" value="Genomic_DNA"/>
</dbReference>
<protein>
    <recommendedName>
        <fullName evidence="1">Transposase IS4-like domain-containing protein</fullName>
    </recommendedName>
</protein>
<gene>
    <name evidence="2" type="ORF">PSEHALCIP103_02449</name>
</gene>
<evidence type="ECO:0000259" key="1">
    <source>
        <dbReference type="Pfam" id="PF01609"/>
    </source>
</evidence>
<reference evidence="2" key="1">
    <citation type="submission" date="2022-07" db="EMBL/GenBank/DDBJ databases">
        <authorList>
            <person name="Criscuolo A."/>
        </authorList>
    </citation>
    <scope>NUCLEOTIDE SEQUENCE</scope>
    <source>
        <strain evidence="2">CIP103197</strain>
    </source>
</reference>